<accession>A0ABT7U8F7</accession>
<gene>
    <name evidence="2" type="ORF">QUW02_12925</name>
</gene>
<evidence type="ECO:0000313" key="2">
    <source>
        <dbReference type="EMBL" id="MDM8146810.1"/>
    </source>
</evidence>
<evidence type="ECO:0000259" key="1">
    <source>
        <dbReference type="Pfam" id="PF01926"/>
    </source>
</evidence>
<proteinExistence type="predicted"/>
<evidence type="ECO:0000313" key="3">
    <source>
        <dbReference type="Proteomes" id="UP001228403"/>
    </source>
</evidence>
<name>A0ABT7U8F7_9BACE</name>
<feature type="domain" description="G" evidence="1">
    <location>
        <begin position="173"/>
        <end position="276"/>
    </location>
</feature>
<organism evidence="2 3">
    <name type="scientific">Bacteroides eggerthii</name>
    <dbReference type="NCBI Taxonomy" id="28111"/>
    <lineage>
        <taxon>Bacteria</taxon>
        <taxon>Pseudomonadati</taxon>
        <taxon>Bacteroidota</taxon>
        <taxon>Bacteroidia</taxon>
        <taxon>Bacteroidales</taxon>
        <taxon>Bacteroidaceae</taxon>
        <taxon>Bacteroides</taxon>
    </lineage>
</organism>
<keyword evidence="3" id="KW-1185">Reference proteome</keyword>
<dbReference type="InterPro" id="IPR006073">
    <property type="entry name" value="GTP-bd"/>
</dbReference>
<dbReference type="Gene3D" id="3.40.50.300">
    <property type="entry name" value="P-loop containing nucleotide triphosphate hydrolases"/>
    <property type="match status" value="1"/>
</dbReference>
<dbReference type="SUPFAM" id="SSF52540">
    <property type="entry name" value="P-loop containing nucleoside triphosphate hydrolases"/>
    <property type="match status" value="1"/>
</dbReference>
<protein>
    <submittedName>
        <fullName evidence="2">50S ribosome-binding GTPase</fullName>
    </submittedName>
</protein>
<comment type="caution">
    <text evidence="2">The sequence shown here is derived from an EMBL/GenBank/DDBJ whole genome shotgun (WGS) entry which is preliminary data.</text>
</comment>
<dbReference type="PRINTS" id="PR00326">
    <property type="entry name" value="GTP1OBG"/>
</dbReference>
<sequence length="283" mass="31768">MAGLFSNLKTGGFSIGAKTMIPKLVVCINQVDNLGPWDDDINCPTDETMKIIETRTKDIVKKLSSGSHSASKDQIEYYSALRGYRLPFVVNRIAHCTKAICRFKPVDINDPRVAFNMSEENREFIGQELAKRRKKFENLNIDSLVAKLIAGLPKDKAEELQKIYTEKKAQPLKVGILGQAGVGKTTTVNNLFNANFKVSRTVVGTDKAQYKDFELEDGSIITIVDLPGYGRSIAEDKEYQAIYIQELKQCDIILLIVQANEKGLADDQYMIECLYEWSKEGLI</sequence>
<dbReference type="CDD" id="cd00882">
    <property type="entry name" value="Ras_like_GTPase"/>
    <property type="match status" value="1"/>
</dbReference>
<reference evidence="2 3" key="1">
    <citation type="submission" date="2023-06" db="EMBL/GenBank/DDBJ databases">
        <authorList>
            <person name="Zeman M."/>
            <person name="Kubasova T."/>
            <person name="Jahodarova E."/>
            <person name="Nykrynova M."/>
            <person name="Rychlik I."/>
        </authorList>
    </citation>
    <scope>NUCLEOTIDE SEQUENCE [LARGE SCALE GENOMIC DNA]</scope>
    <source>
        <strain evidence="2 3">ET4</strain>
    </source>
</reference>
<dbReference type="InterPro" id="IPR027417">
    <property type="entry name" value="P-loop_NTPase"/>
</dbReference>
<dbReference type="Proteomes" id="UP001228403">
    <property type="component" value="Unassembled WGS sequence"/>
</dbReference>
<dbReference type="Pfam" id="PF01926">
    <property type="entry name" value="MMR_HSR1"/>
    <property type="match status" value="1"/>
</dbReference>
<reference evidence="3" key="2">
    <citation type="submission" date="2023-07" db="EMBL/GenBank/DDBJ databases">
        <title>Identification and characterization of horizontal gene transfer across gut microbiota members of farm animals based on homology search.</title>
        <authorList>
            <person name="Schwarzerova J."/>
            <person name="Nykrynova M."/>
            <person name="Jureckova K."/>
            <person name="Cejkova D."/>
            <person name="Rychlik I."/>
        </authorList>
    </citation>
    <scope>NUCLEOTIDE SEQUENCE [LARGE SCALE GENOMIC DNA]</scope>
    <source>
        <strain evidence="3">ET4</strain>
    </source>
</reference>
<dbReference type="EMBL" id="JAUDCF010000053">
    <property type="protein sequence ID" value="MDM8146810.1"/>
    <property type="molecule type" value="Genomic_DNA"/>
</dbReference>